<sequence>MIKNIDKLSPNDALIVLRQLWDNYPELQKNILIEAEKILSDIDRDEIAEDVFWVLNNIDVHELWDRSGSSRDGYTSPEDMAVEMIEEELESFNNEVNKYHDLKMAEQAKQYCMGVLKGIYEFDKESQSEFKDWATDIPPECFGYLLDEWKKKCKRKKDLGEMNEFIKKECPDWAEWAIRE</sequence>
<reference evidence="1 2" key="1">
    <citation type="submission" date="2014-10" db="EMBL/GenBank/DDBJ databases">
        <title>Draft genome of anammox bacterium scalindua brodae, obtained using differential coverage binning of sequence data from two enrichment reactors.</title>
        <authorList>
            <person name="Speth D.R."/>
            <person name="Russ L."/>
            <person name="Kartal B."/>
            <person name="Op den Camp H.J."/>
            <person name="Dutilh B.E."/>
            <person name="Jetten M.S."/>
        </authorList>
    </citation>
    <scope>NUCLEOTIDE SEQUENCE [LARGE SCALE GENOMIC DNA]</scope>
    <source>
        <strain evidence="1">RU1</strain>
    </source>
</reference>
<proteinExistence type="predicted"/>
<name>A0A0B0EST3_9BACT</name>
<accession>A0A0B0EST3</accession>
<dbReference type="Proteomes" id="UP000030652">
    <property type="component" value="Unassembled WGS sequence"/>
</dbReference>
<dbReference type="AlphaFoldDB" id="A0A0B0EST3"/>
<protein>
    <submittedName>
        <fullName evidence="1">Uncharacterized protein</fullName>
    </submittedName>
</protein>
<gene>
    <name evidence="1" type="ORF">SCABRO_00473</name>
</gene>
<evidence type="ECO:0000313" key="1">
    <source>
        <dbReference type="EMBL" id="KHE93740.1"/>
    </source>
</evidence>
<comment type="caution">
    <text evidence="1">The sequence shown here is derived from an EMBL/GenBank/DDBJ whole genome shotgun (WGS) entry which is preliminary data.</text>
</comment>
<evidence type="ECO:0000313" key="2">
    <source>
        <dbReference type="Proteomes" id="UP000030652"/>
    </source>
</evidence>
<dbReference type="EMBL" id="JRYO01000037">
    <property type="protein sequence ID" value="KHE93740.1"/>
    <property type="molecule type" value="Genomic_DNA"/>
</dbReference>
<organism evidence="1 2">
    <name type="scientific">Candidatus Scalindua brodae</name>
    <dbReference type="NCBI Taxonomy" id="237368"/>
    <lineage>
        <taxon>Bacteria</taxon>
        <taxon>Pseudomonadati</taxon>
        <taxon>Planctomycetota</taxon>
        <taxon>Candidatus Brocadiia</taxon>
        <taxon>Candidatus Brocadiales</taxon>
        <taxon>Candidatus Scalinduaceae</taxon>
        <taxon>Candidatus Scalindua</taxon>
    </lineage>
</organism>